<keyword evidence="8" id="KW-0256">Endoplasmic reticulum</keyword>
<comment type="subcellular location">
    <subcellularLocation>
        <location evidence="3">Cell membrane</location>
    </subcellularLocation>
    <subcellularLocation>
        <location evidence="2">Endomembrane system</location>
        <topology evidence="2">Peripheral membrane protein</topology>
    </subcellularLocation>
    <subcellularLocation>
        <location evidence="1">Endoplasmic reticulum membrane</location>
        <topology evidence="1">Single-pass type IV membrane protein</topology>
    </subcellularLocation>
</comment>
<organism evidence="12 13">
    <name type="scientific">Desmophyllum pertusum</name>
    <dbReference type="NCBI Taxonomy" id="174260"/>
    <lineage>
        <taxon>Eukaryota</taxon>
        <taxon>Metazoa</taxon>
        <taxon>Cnidaria</taxon>
        <taxon>Anthozoa</taxon>
        <taxon>Hexacorallia</taxon>
        <taxon>Scleractinia</taxon>
        <taxon>Caryophylliina</taxon>
        <taxon>Caryophylliidae</taxon>
        <taxon>Desmophyllum</taxon>
    </lineage>
</organism>
<dbReference type="SMART" id="SM00698">
    <property type="entry name" value="MORN"/>
    <property type="match status" value="4"/>
</dbReference>
<reference evidence="12" key="1">
    <citation type="submission" date="2023-01" db="EMBL/GenBank/DDBJ databases">
        <title>Genome assembly of the deep-sea coral Lophelia pertusa.</title>
        <authorList>
            <person name="Herrera S."/>
            <person name="Cordes E."/>
        </authorList>
    </citation>
    <scope>NUCLEOTIDE SEQUENCE</scope>
    <source>
        <strain evidence="12">USNM1676648</strain>
        <tissue evidence="12">Polyp</tissue>
    </source>
</reference>
<feature type="region of interest" description="Disordered" evidence="11">
    <location>
        <begin position="87"/>
        <end position="181"/>
    </location>
</feature>
<gene>
    <name evidence="12" type="primary">JPH3</name>
    <name evidence="12" type="ORF">OS493_015659</name>
</gene>
<comment type="similarity">
    <text evidence="4">Belongs to the junctophilin family.</text>
</comment>
<evidence type="ECO:0000256" key="7">
    <source>
        <dbReference type="ARBA" id="ARBA00022737"/>
    </source>
</evidence>
<feature type="compositionally biased region" description="Polar residues" evidence="11">
    <location>
        <begin position="149"/>
        <end position="179"/>
    </location>
</feature>
<evidence type="ECO:0000256" key="11">
    <source>
        <dbReference type="SAM" id="MobiDB-lite"/>
    </source>
</evidence>
<evidence type="ECO:0000256" key="10">
    <source>
        <dbReference type="ARBA" id="ARBA00023136"/>
    </source>
</evidence>
<keyword evidence="10" id="KW-0472">Membrane</keyword>
<evidence type="ECO:0000256" key="9">
    <source>
        <dbReference type="ARBA" id="ARBA00022989"/>
    </source>
</evidence>
<dbReference type="InterPro" id="IPR017191">
    <property type="entry name" value="Junctophilin"/>
</dbReference>
<dbReference type="PANTHER" id="PTHR23085">
    <property type="entry name" value="GH28348P"/>
    <property type="match status" value="1"/>
</dbReference>
<keyword evidence="6" id="KW-0812">Transmembrane</keyword>
<evidence type="ECO:0000256" key="1">
    <source>
        <dbReference type="ARBA" id="ARBA00004163"/>
    </source>
</evidence>
<keyword evidence="7" id="KW-0677">Repeat</keyword>
<evidence type="ECO:0000256" key="8">
    <source>
        <dbReference type="ARBA" id="ARBA00022824"/>
    </source>
</evidence>
<evidence type="ECO:0000256" key="2">
    <source>
        <dbReference type="ARBA" id="ARBA00004184"/>
    </source>
</evidence>
<name>A0A9W9YQP0_9CNID</name>
<dbReference type="Proteomes" id="UP001163046">
    <property type="component" value="Unassembled WGS sequence"/>
</dbReference>
<evidence type="ECO:0000256" key="6">
    <source>
        <dbReference type="ARBA" id="ARBA00022692"/>
    </source>
</evidence>
<evidence type="ECO:0000313" key="12">
    <source>
        <dbReference type="EMBL" id="KAJ7360555.1"/>
    </source>
</evidence>
<evidence type="ECO:0000313" key="13">
    <source>
        <dbReference type="Proteomes" id="UP001163046"/>
    </source>
</evidence>
<evidence type="ECO:0000256" key="5">
    <source>
        <dbReference type="ARBA" id="ARBA00022475"/>
    </source>
</evidence>
<protein>
    <submittedName>
        <fullName evidence="12">Regulation of ryanodine-sensitive calcium-release channel</fullName>
    </submittedName>
</protein>
<dbReference type="PANTHER" id="PTHR23085:SF16">
    <property type="entry name" value="GH28348P"/>
    <property type="match status" value="1"/>
</dbReference>
<proteinExistence type="inferred from homology"/>
<dbReference type="OrthoDB" id="284854at2759"/>
<keyword evidence="13" id="KW-1185">Reference proteome</keyword>
<sequence>MARGRRHGLGVEYRGKWTYQGEWEEGFKARYGIQKSTSGARYEGSWTSGLQEGYGIEIYADGGYYYGQWKTGMRSGYAIRSGEIKRESTTPRHYKRCISRQSTVDNFKSNGVLPNSSQNSSRALPRHRKTPSQTSDTQSQSPRSPSDPENASQNGSMNSTAGSGSAQSYTMETVDSNGQIERASNRLIETYKGEWKSDKRHGLGTIEDTDGFSYIGEWSENMRHGLGVATFPDGTKLEGEWKNDELVTDVKKKGPLVSLVTRFKQRLRVICEGAQDAAEKAEQKSQVALSRAAASRDKAVDAVGAGENAVSAAAIAQKRVRGIMSKMKDKT</sequence>
<accession>A0A9W9YQP0</accession>
<dbReference type="AlphaFoldDB" id="A0A9W9YQP0"/>
<dbReference type="Gene3D" id="2.20.110.10">
    <property type="entry name" value="Histone H3 K4-specific methyltransferase SET7/9 N-terminal domain"/>
    <property type="match status" value="2"/>
</dbReference>
<comment type="caution">
    <text evidence="12">The sequence shown here is derived from an EMBL/GenBank/DDBJ whole genome shotgun (WGS) entry which is preliminary data.</text>
</comment>
<dbReference type="GO" id="GO:0005886">
    <property type="term" value="C:plasma membrane"/>
    <property type="evidence" value="ECO:0007669"/>
    <property type="project" value="UniProtKB-SubCell"/>
</dbReference>
<feature type="compositionally biased region" description="Polar residues" evidence="11">
    <location>
        <begin position="99"/>
        <end position="122"/>
    </location>
</feature>
<keyword evidence="9" id="KW-1133">Transmembrane helix</keyword>
<evidence type="ECO:0000256" key="3">
    <source>
        <dbReference type="ARBA" id="ARBA00004236"/>
    </source>
</evidence>
<dbReference type="EMBL" id="MU827309">
    <property type="protein sequence ID" value="KAJ7360555.1"/>
    <property type="molecule type" value="Genomic_DNA"/>
</dbReference>
<evidence type="ECO:0000256" key="4">
    <source>
        <dbReference type="ARBA" id="ARBA00008599"/>
    </source>
</evidence>
<dbReference type="Pfam" id="PF02493">
    <property type="entry name" value="MORN"/>
    <property type="match status" value="6"/>
</dbReference>
<dbReference type="InterPro" id="IPR003409">
    <property type="entry name" value="MORN"/>
</dbReference>
<keyword evidence="5" id="KW-1003">Cell membrane</keyword>
<dbReference type="SUPFAM" id="SSF82185">
    <property type="entry name" value="Histone H3 K4-specific methyltransferase SET7/9 N-terminal domain"/>
    <property type="match status" value="2"/>
</dbReference>
<dbReference type="GO" id="GO:0005789">
    <property type="term" value="C:endoplasmic reticulum membrane"/>
    <property type="evidence" value="ECO:0007669"/>
    <property type="project" value="UniProtKB-SubCell"/>
</dbReference>
<dbReference type="GO" id="GO:0030314">
    <property type="term" value="C:junctional membrane complex"/>
    <property type="evidence" value="ECO:0007669"/>
    <property type="project" value="InterPro"/>
</dbReference>
<feature type="compositionally biased region" description="Low complexity" evidence="11">
    <location>
        <begin position="131"/>
        <end position="148"/>
    </location>
</feature>